<evidence type="ECO:0000313" key="2">
    <source>
        <dbReference type="EMBL" id="RLQ88631.1"/>
    </source>
</evidence>
<reference evidence="2 3" key="1">
    <citation type="submission" date="2018-10" db="EMBL/GenBank/DDBJ databases">
        <title>Notoacmeibacter sp. M2BS9Y-3-1, whole genome shotgun sequence.</title>
        <authorList>
            <person name="Tuo L."/>
        </authorList>
    </citation>
    <scope>NUCLEOTIDE SEQUENCE [LARGE SCALE GENOMIC DNA]</scope>
    <source>
        <strain evidence="2 3">M2BS9Y-3-1</strain>
    </source>
</reference>
<dbReference type="RefSeq" id="WP_121645597.1">
    <property type="nucleotide sequence ID" value="NZ_RCWN01000001.1"/>
</dbReference>
<keyword evidence="1" id="KW-0732">Signal</keyword>
<name>A0A3L7JG90_9HYPH</name>
<organism evidence="2 3">
    <name type="scientific">Notoacmeibacter ruber</name>
    <dbReference type="NCBI Taxonomy" id="2670375"/>
    <lineage>
        <taxon>Bacteria</taxon>
        <taxon>Pseudomonadati</taxon>
        <taxon>Pseudomonadota</taxon>
        <taxon>Alphaproteobacteria</taxon>
        <taxon>Hyphomicrobiales</taxon>
        <taxon>Notoacmeibacteraceae</taxon>
        <taxon>Notoacmeibacter</taxon>
    </lineage>
</organism>
<comment type="caution">
    <text evidence="2">The sequence shown here is derived from an EMBL/GenBank/DDBJ whole genome shotgun (WGS) entry which is preliminary data.</text>
</comment>
<feature type="signal peptide" evidence="1">
    <location>
        <begin position="1"/>
        <end position="26"/>
    </location>
</feature>
<feature type="chain" id="PRO_5018026517" evidence="1">
    <location>
        <begin position="27"/>
        <end position="260"/>
    </location>
</feature>
<dbReference type="Proteomes" id="UP000281094">
    <property type="component" value="Unassembled WGS sequence"/>
</dbReference>
<proteinExistence type="predicted"/>
<dbReference type="EMBL" id="RCWN01000001">
    <property type="protein sequence ID" value="RLQ88631.1"/>
    <property type="molecule type" value="Genomic_DNA"/>
</dbReference>
<accession>A0A3L7JG90</accession>
<sequence length="260" mass="28328">MAISAKGRLFTLILSVAPLMAQPAGAVSLGADYVFSVFGLPAMKIEIDWKGNDQRYTVDGKLRPAGVGRIFGAIRGKLSVDGRVTPEGWKPDDFAMKYEGKDPWRGTAKWSGDTLTELKTKPENKRKDGDAWVPLDGAARAGFVDMFTGLVIEADTARAVCDRTLDLFDGEMRLTLALSAPKPVPVAIKGAPERGIECKARFTPIAGYSTNSSSRRHLARQTIEIVWANPVGLYWVPVSAVIPHKDATLRIRASEIYGRP</sequence>
<dbReference type="AlphaFoldDB" id="A0A3L7JG90"/>
<gene>
    <name evidence="2" type="ORF">D8780_10825</name>
</gene>
<evidence type="ECO:0000256" key="1">
    <source>
        <dbReference type="SAM" id="SignalP"/>
    </source>
</evidence>
<evidence type="ECO:0000313" key="3">
    <source>
        <dbReference type="Proteomes" id="UP000281094"/>
    </source>
</evidence>
<protein>
    <submittedName>
        <fullName evidence="2">DUF3108 domain-containing protein</fullName>
    </submittedName>
</protein>
<keyword evidence="3" id="KW-1185">Reference proteome</keyword>